<evidence type="ECO:0000256" key="2">
    <source>
        <dbReference type="ARBA" id="ARBA00004370"/>
    </source>
</evidence>
<evidence type="ECO:0000256" key="5">
    <source>
        <dbReference type="ARBA" id="ARBA00022692"/>
    </source>
</evidence>
<dbReference type="Pfam" id="PF17050">
    <property type="entry name" value="AIM5"/>
    <property type="match status" value="1"/>
</dbReference>
<dbReference type="AlphaFoldDB" id="A0A9P1M9S5"/>
<comment type="caution">
    <text evidence="12">The sequence shown here is derived from an EMBL/GenBank/DDBJ whole genome shotgun (WGS) entry which is preliminary data.</text>
</comment>
<comment type="subcellular location">
    <subcellularLocation>
        <location evidence="2">Membrane</location>
    </subcellularLocation>
    <subcellularLocation>
        <location evidence="11">Mitochondrion inner membrane</location>
        <topology evidence="11">Single-pass membrane protein</topology>
    </subcellularLocation>
</comment>
<keyword evidence="6" id="KW-1133">Transmembrane helix</keyword>
<organism evidence="12 13">
    <name type="scientific">Parascedosporium putredinis</name>
    <dbReference type="NCBI Taxonomy" id="1442378"/>
    <lineage>
        <taxon>Eukaryota</taxon>
        <taxon>Fungi</taxon>
        <taxon>Dikarya</taxon>
        <taxon>Ascomycota</taxon>
        <taxon>Pezizomycotina</taxon>
        <taxon>Sordariomycetes</taxon>
        <taxon>Hypocreomycetidae</taxon>
        <taxon>Microascales</taxon>
        <taxon>Microascaceae</taxon>
        <taxon>Parascedosporium</taxon>
    </lineage>
</organism>
<dbReference type="Proteomes" id="UP000838763">
    <property type="component" value="Unassembled WGS sequence"/>
</dbReference>
<evidence type="ECO:0000256" key="7">
    <source>
        <dbReference type="ARBA" id="ARBA00023128"/>
    </source>
</evidence>
<dbReference type="EMBL" id="CALLCH030000006">
    <property type="protein sequence ID" value="CAI4212970.1"/>
    <property type="molecule type" value="Genomic_DNA"/>
</dbReference>
<protein>
    <recommendedName>
        <fullName evidence="4 11">MICOS complex subunit MIC12</fullName>
    </recommendedName>
    <alternativeName>
        <fullName evidence="10 11">Altered inheritance of mitochondria protein 5, mitochondrial</fullName>
    </alternativeName>
    <alternativeName>
        <fullName evidence="9 11">Found in mitochondrial proteome protein 51</fullName>
    </alternativeName>
</protein>
<sequence length="199" mass="21690">MGFAAGFTGGLTLTLAITYLSTVAHQRSREAQSLLVQQQSRTLDSTTDRPLAPLRLTRAELAAASRANLVDSAKDRWNSELEGAVRWLQTADWGQARERLEDRVGGLFVNEGVKETPSQAKADVYDQASQIKSGVLSALEEGLSKGKDVLKDARGLVSGRLQGTEAAVQEVDLPESDIKKALKQRYEGATYQPSLLQKY</sequence>
<name>A0A9P1M9S5_9PEZI</name>
<evidence type="ECO:0000256" key="1">
    <source>
        <dbReference type="ARBA" id="ARBA00002689"/>
    </source>
</evidence>
<proteinExistence type="inferred from homology"/>
<evidence type="ECO:0000256" key="10">
    <source>
        <dbReference type="ARBA" id="ARBA00032985"/>
    </source>
</evidence>
<dbReference type="InterPro" id="IPR031463">
    <property type="entry name" value="Mic12"/>
</dbReference>
<comment type="subunit">
    <text evidence="11">Component of the mitochondrial contact site and cristae organizing system (MICOS) complex.</text>
</comment>
<accession>A0A9P1M9S5</accession>
<gene>
    <name evidence="12" type="ORF">PPNO1_LOCUS2721</name>
</gene>
<evidence type="ECO:0000256" key="3">
    <source>
        <dbReference type="ARBA" id="ARBA00009188"/>
    </source>
</evidence>
<evidence type="ECO:0000256" key="4">
    <source>
        <dbReference type="ARBA" id="ARBA00018170"/>
    </source>
</evidence>
<keyword evidence="5" id="KW-0812">Transmembrane</keyword>
<dbReference type="GO" id="GO:0044284">
    <property type="term" value="C:mitochondrial crista junction"/>
    <property type="evidence" value="ECO:0007669"/>
    <property type="project" value="InterPro"/>
</dbReference>
<evidence type="ECO:0000313" key="13">
    <source>
        <dbReference type="Proteomes" id="UP000838763"/>
    </source>
</evidence>
<keyword evidence="7 11" id="KW-0496">Mitochondrion</keyword>
<evidence type="ECO:0000313" key="12">
    <source>
        <dbReference type="EMBL" id="CAI4212970.1"/>
    </source>
</evidence>
<evidence type="ECO:0000256" key="9">
    <source>
        <dbReference type="ARBA" id="ARBA00032159"/>
    </source>
</evidence>
<comment type="function">
    <text evidence="1 11">Component of the MICOS complex, a large protein complex of the mitochondrial inner membrane that plays crucial roles in the maintenance of crista junctions, inner membrane architecture, and formation of contact sites to the outer membrane.</text>
</comment>
<keyword evidence="8" id="KW-0472">Membrane</keyword>
<dbReference type="GO" id="GO:0061617">
    <property type="term" value="C:MICOS complex"/>
    <property type="evidence" value="ECO:0007669"/>
    <property type="project" value="UniProtKB-UniRule"/>
</dbReference>
<keyword evidence="13" id="KW-1185">Reference proteome</keyword>
<evidence type="ECO:0000256" key="11">
    <source>
        <dbReference type="RuleBase" id="RU363010"/>
    </source>
</evidence>
<reference evidence="12" key="1">
    <citation type="submission" date="2022-11" db="EMBL/GenBank/DDBJ databases">
        <authorList>
            <person name="Scott C."/>
            <person name="Bruce N."/>
        </authorList>
    </citation>
    <scope>NUCLEOTIDE SEQUENCE</scope>
</reference>
<evidence type="ECO:0000256" key="8">
    <source>
        <dbReference type="ARBA" id="ARBA00023136"/>
    </source>
</evidence>
<dbReference type="OrthoDB" id="4037694at2759"/>
<keyword evidence="11" id="KW-0999">Mitochondrion inner membrane</keyword>
<evidence type="ECO:0000256" key="6">
    <source>
        <dbReference type="ARBA" id="ARBA00022989"/>
    </source>
</evidence>
<comment type="similarity">
    <text evidence="3 11">Belongs to the MICOS complex subunit Mic12 family.</text>
</comment>
<dbReference type="GO" id="GO:0042407">
    <property type="term" value="P:cristae formation"/>
    <property type="evidence" value="ECO:0007669"/>
    <property type="project" value="InterPro"/>
</dbReference>